<evidence type="ECO:0000313" key="2">
    <source>
        <dbReference type="Proteomes" id="UP001162972"/>
    </source>
</evidence>
<protein>
    <submittedName>
        <fullName evidence="1">Uncharacterized protein</fullName>
    </submittedName>
</protein>
<reference evidence="1 2" key="1">
    <citation type="journal article" date="2023" name="Int. J. Mol. Sci.">
        <title>De Novo Assembly and Annotation of 11 Diverse Shrub Willow (Salix) Genomes Reveals Novel Gene Organization in Sex-Linked Regions.</title>
        <authorList>
            <person name="Hyden B."/>
            <person name="Feng K."/>
            <person name="Yates T.B."/>
            <person name="Jawdy S."/>
            <person name="Cereghino C."/>
            <person name="Smart L.B."/>
            <person name="Muchero W."/>
        </authorList>
    </citation>
    <scope>NUCLEOTIDE SEQUENCE [LARGE SCALE GENOMIC DNA]</scope>
    <source>
        <tissue evidence="1">Shoot tip</tissue>
    </source>
</reference>
<comment type="caution">
    <text evidence="1">The sequence shown here is derived from an EMBL/GenBank/DDBJ whole genome shotgun (WGS) entry which is preliminary data.</text>
</comment>
<keyword evidence="2" id="KW-1185">Reference proteome</keyword>
<proteinExistence type="predicted"/>
<sequence>MVSSRDPRPESEKQQLLSKILRASVSEKLEDLLGDVPELNQEEDNNDVIQDLSEYVTLLVSNGRTKNQAKILLGAISW</sequence>
<dbReference type="AlphaFoldDB" id="A0AAD6NWT5"/>
<evidence type="ECO:0000313" key="1">
    <source>
        <dbReference type="EMBL" id="KAJ6407939.1"/>
    </source>
</evidence>
<accession>A0AAD6NWT5</accession>
<organism evidence="1 2">
    <name type="scientific">Salix udensis</name>
    <dbReference type="NCBI Taxonomy" id="889485"/>
    <lineage>
        <taxon>Eukaryota</taxon>
        <taxon>Viridiplantae</taxon>
        <taxon>Streptophyta</taxon>
        <taxon>Embryophyta</taxon>
        <taxon>Tracheophyta</taxon>
        <taxon>Spermatophyta</taxon>
        <taxon>Magnoliopsida</taxon>
        <taxon>eudicotyledons</taxon>
        <taxon>Gunneridae</taxon>
        <taxon>Pentapetalae</taxon>
        <taxon>rosids</taxon>
        <taxon>fabids</taxon>
        <taxon>Malpighiales</taxon>
        <taxon>Salicaceae</taxon>
        <taxon>Saliceae</taxon>
        <taxon>Salix</taxon>
    </lineage>
</organism>
<gene>
    <name evidence="1" type="ORF">OIU84_011280</name>
</gene>
<dbReference type="EMBL" id="JAPFFJ010000016">
    <property type="protein sequence ID" value="KAJ6407939.1"/>
    <property type="molecule type" value="Genomic_DNA"/>
</dbReference>
<name>A0AAD6NWT5_9ROSI</name>
<dbReference type="Proteomes" id="UP001162972">
    <property type="component" value="Chromosome 6"/>
</dbReference>